<dbReference type="RefSeq" id="WP_258567927.1">
    <property type="nucleotide sequence ID" value="NZ_CP092900.1"/>
</dbReference>
<reference evidence="2 3" key="1">
    <citation type="journal article" date="2022" name="Nat. Microbiol.">
        <title>The microbiome of a bacterivorous marine choanoflagellate contains a resource-demanding obligate bacterial associate.</title>
        <authorList>
            <person name="Needham D.M."/>
            <person name="Poirier C."/>
            <person name="Bachy C."/>
            <person name="George E.E."/>
            <person name="Wilken S."/>
            <person name="Yung C.C.M."/>
            <person name="Limardo A.J."/>
            <person name="Morando M."/>
            <person name="Sudek L."/>
            <person name="Malmstrom R.R."/>
            <person name="Keeling P.J."/>
            <person name="Santoro A.E."/>
            <person name="Worden A.Z."/>
        </authorList>
    </citation>
    <scope>NUCLEOTIDE SEQUENCE [LARGE SCALE GENOMIC DNA]</scope>
    <source>
        <strain evidence="2 3">Comchoano-1</strain>
    </source>
</reference>
<dbReference type="Pfam" id="PF02686">
    <property type="entry name" value="GatC"/>
    <property type="match status" value="1"/>
</dbReference>
<dbReference type="SUPFAM" id="SSF141000">
    <property type="entry name" value="Glu-tRNAGln amidotransferase C subunit"/>
    <property type="match status" value="1"/>
</dbReference>
<dbReference type="Gene3D" id="1.10.20.60">
    <property type="entry name" value="Glu-tRNAGln amidotransferase C subunit, N-terminal domain"/>
    <property type="match status" value="1"/>
</dbReference>
<sequence length="106" mass="12024">MSNQTEQDKALCASIVSKIASLSALQLTEAEKSEYKQNFEDLIAMFHTLDSISDHEVEKSNLIMSANQCREDEIQQERPPLEKICKHFNTDSGLFDVPQFIDSNES</sequence>
<keyword evidence="3" id="KW-1185">Reference proteome</keyword>
<dbReference type="InterPro" id="IPR036113">
    <property type="entry name" value="Asp/Glu-ADT_sf_sub_c"/>
</dbReference>
<evidence type="ECO:0000313" key="3">
    <source>
        <dbReference type="Proteomes" id="UP001055955"/>
    </source>
</evidence>
<evidence type="ECO:0000256" key="1">
    <source>
        <dbReference type="ARBA" id="ARBA00014426"/>
    </source>
</evidence>
<dbReference type="Proteomes" id="UP001055955">
    <property type="component" value="Chromosome"/>
</dbReference>
<gene>
    <name evidence="2" type="ORF">MMH89_02750</name>
</gene>
<accession>A0ABY5DJE6</accession>
<name>A0ABY5DJE6_9GAMM</name>
<evidence type="ECO:0000313" key="2">
    <source>
        <dbReference type="EMBL" id="UTC24143.1"/>
    </source>
</evidence>
<dbReference type="InterPro" id="IPR003837">
    <property type="entry name" value="GatC"/>
</dbReference>
<proteinExistence type="predicted"/>
<protein>
    <recommendedName>
        <fullName evidence="1">Glutamyl-tRNA(Gln) amidotransferase subunit C</fullName>
    </recommendedName>
</protein>
<dbReference type="EMBL" id="CP092900">
    <property type="protein sequence ID" value="UTC24143.1"/>
    <property type="molecule type" value="Genomic_DNA"/>
</dbReference>
<organism evidence="2 3">
    <name type="scientific">Candidatus Comchoanobacter bicostacola</name>
    <dbReference type="NCBI Taxonomy" id="2919598"/>
    <lineage>
        <taxon>Bacteria</taxon>
        <taxon>Pseudomonadati</taxon>
        <taxon>Pseudomonadota</taxon>
        <taxon>Gammaproteobacteria</taxon>
        <taxon>Candidatus Comchoanobacterales</taxon>
        <taxon>Candidatus Comchoanobacteraceae</taxon>
        <taxon>Candidatus Comchoanobacter</taxon>
    </lineage>
</organism>